<dbReference type="InterPro" id="IPR011162">
    <property type="entry name" value="MHC_I/II-like_Ag-recog"/>
</dbReference>
<dbReference type="InParanoid" id="A0A669F9I9"/>
<protein>
    <recommendedName>
        <fullName evidence="3">Ig-like domain-containing protein</fullName>
    </recommendedName>
</protein>
<evidence type="ECO:0000313" key="4">
    <source>
        <dbReference type="Ensembl" id="ENSONIP00000080804.1"/>
    </source>
</evidence>
<organism evidence="4 5">
    <name type="scientific">Oreochromis niloticus</name>
    <name type="common">Nile tilapia</name>
    <name type="synonym">Tilapia nilotica</name>
    <dbReference type="NCBI Taxonomy" id="8128"/>
    <lineage>
        <taxon>Eukaryota</taxon>
        <taxon>Metazoa</taxon>
        <taxon>Chordata</taxon>
        <taxon>Craniata</taxon>
        <taxon>Vertebrata</taxon>
        <taxon>Euteleostomi</taxon>
        <taxon>Actinopterygii</taxon>
        <taxon>Neopterygii</taxon>
        <taxon>Teleostei</taxon>
        <taxon>Neoteleostei</taxon>
        <taxon>Acanthomorphata</taxon>
        <taxon>Ovalentaria</taxon>
        <taxon>Cichlomorphae</taxon>
        <taxon>Cichliformes</taxon>
        <taxon>Cichlidae</taxon>
        <taxon>African cichlids</taxon>
        <taxon>Pseudocrenilabrinae</taxon>
        <taxon>Oreochromini</taxon>
        <taxon>Oreochromis</taxon>
    </lineage>
</organism>
<dbReference type="InterPro" id="IPR050208">
    <property type="entry name" value="MHC_class-I_related"/>
</dbReference>
<reference evidence="4" key="3">
    <citation type="submission" date="2025-09" db="UniProtKB">
        <authorList>
            <consortium name="Ensembl"/>
        </authorList>
    </citation>
    <scope>IDENTIFICATION</scope>
</reference>
<proteinExistence type="predicted"/>
<dbReference type="OMA" id="CRGRIIF"/>
<dbReference type="InterPro" id="IPR011161">
    <property type="entry name" value="MHC_I-like_Ag-recog"/>
</dbReference>
<keyword evidence="1" id="KW-0325">Glycoprotein</keyword>
<feature type="region of interest" description="Disordered" evidence="2">
    <location>
        <begin position="336"/>
        <end position="357"/>
    </location>
</feature>
<name>A0A669F9I9_ORENI</name>
<dbReference type="GO" id="GO:0006955">
    <property type="term" value="P:immune response"/>
    <property type="evidence" value="ECO:0007669"/>
    <property type="project" value="TreeGrafter"/>
</dbReference>
<dbReference type="PROSITE" id="PS50835">
    <property type="entry name" value="IG_LIKE"/>
    <property type="match status" value="1"/>
</dbReference>
<dbReference type="InterPro" id="IPR036179">
    <property type="entry name" value="Ig-like_dom_sf"/>
</dbReference>
<dbReference type="Gene3D" id="2.60.40.10">
    <property type="entry name" value="Immunoglobulins"/>
    <property type="match status" value="1"/>
</dbReference>
<dbReference type="SMART" id="SM00407">
    <property type="entry name" value="IGc1"/>
    <property type="match status" value="1"/>
</dbReference>
<evidence type="ECO:0000313" key="5">
    <source>
        <dbReference type="Proteomes" id="UP000005207"/>
    </source>
</evidence>
<dbReference type="Ensembl" id="ENSONIT00000073003.1">
    <property type="protein sequence ID" value="ENSONIP00000080804.1"/>
    <property type="gene ID" value="ENSONIG00000004918.2"/>
</dbReference>
<evidence type="ECO:0000256" key="1">
    <source>
        <dbReference type="ARBA" id="ARBA00023180"/>
    </source>
</evidence>
<sequence length="372" mass="42961">MFPYCRGRIIFKLNKHVKPPNSLSLLQFNSICLNMLKELMILFFCHTASAVIHSLICNFMISSGLPNAPEYLVILNLDNVLMAYYDTNMKTVEPRQHWLKEMKKEDLDTWENYMQNAPLYQYRLAEDTKSFFQQQTGGFHVIQQITGCEWDDETGGIHSFTIFGYNGEDFIIFDKDTKTWIASTPEAEIAKENFNGKKARTEEFKTYHKNDCPILLKKSFNYAKSVLHRTVLPSVSLLQKTPSSPVSCHATGFYPNRAMMFWRKDREEIHERVVHREMLPNQDGTFQIQIDLNISSVTPEDWRRYDCVFQLSGIKEDVVIGLETSLIRTNCGTCKKSYEEQPPTSPPETDCELSERLNSETIQDPAHCATSS</sequence>
<evidence type="ECO:0000256" key="2">
    <source>
        <dbReference type="SAM" id="MobiDB-lite"/>
    </source>
</evidence>
<dbReference type="InterPro" id="IPR003597">
    <property type="entry name" value="Ig_C1-set"/>
</dbReference>
<dbReference type="GeneTree" id="ENSGT01120000271828"/>
<evidence type="ECO:0000259" key="3">
    <source>
        <dbReference type="PROSITE" id="PS50835"/>
    </source>
</evidence>
<dbReference type="PANTHER" id="PTHR16675:SF237">
    <property type="entry name" value="MHC CLASS I ANTIGEN TRANSCRIPT VARIANT 1-RELATED"/>
    <property type="match status" value="1"/>
</dbReference>
<dbReference type="GO" id="GO:0009897">
    <property type="term" value="C:external side of plasma membrane"/>
    <property type="evidence" value="ECO:0007669"/>
    <property type="project" value="TreeGrafter"/>
</dbReference>
<dbReference type="Pfam" id="PF07654">
    <property type="entry name" value="C1-set"/>
    <property type="match status" value="1"/>
</dbReference>
<dbReference type="Pfam" id="PF00129">
    <property type="entry name" value="MHC_I"/>
    <property type="match status" value="1"/>
</dbReference>
<dbReference type="AlphaFoldDB" id="A0A669F9I9"/>
<dbReference type="SUPFAM" id="SSF48726">
    <property type="entry name" value="Immunoglobulin"/>
    <property type="match status" value="1"/>
</dbReference>
<accession>A0A669F9I9</accession>
<reference evidence="5" key="1">
    <citation type="submission" date="2012-01" db="EMBL/GenBank/DDBJ databases">
        <title>The Genome Sequence of Oreochromis niloticus (Nile Tilapia).</title>
        <authorList>
            <consortium name="Broad Institute Genome Assembly Team"/>
            <consortium name="Broad Institute Sequencing Platform"/>
            <person name="Di Palma F."/>
            <person name="Johnson J."/>
            <person name="Lander E.S."/>
            <person name="Lindblad-Toh K."/>
        </authorList>
    </citation>
    <scope>NUCLEOTIDE SEQUENCE [LARGE SCALE GENOMIC DNA]</scope>
</reference>
<dbReference type="InterPro" id="IPR037055">
    <property type="entry name" value="MHC_I-like_Ag-recog_sf"/>
</dbReference>
<dbReference type="PANTHER" id="PTHR16675">
    <property type="entry name" value="MHC CLASS I-RELATED"/>
    <property type="match status" value="1"/>
</dbReference>
<dbReference type="GO" id="GO:0005615">
    <property type="term" value="C:extracellular space"/>
    <property type="evidence" value="ECO:0007669"/>
    <property type="project" value="TreeGrafter"/>
</dbReference>
<dbReference type="InterPro" id="IPR013783">
    <property type="entry name" value="Ig-like_fold"/>
</dbReference>
<keyword evidence="5" id="KW-1185">Reference proteome</keyword>
<feature type="domain" description="Ig-like" evidence="3">
    <location>
        <begin position="233"/>
        <end position="307"/>
    </location>
</feature>
<reference evidence="4" key="2">
    <citation type="submission" date="2025-08" db="UniProtKB">
        <authorList>
            <consortium name="Ensembl"/>
        </authorList>
    </citation>
    <scope>IDENTIFICATION</scope>
</reference>
<dbReference type="InterPro" id="IPR007110">
    <property type="entry name" value="Ig-like_dom"/>
</dbReference>
<dbReference type="Proteomes" id="UP000005207">
    <property type="component" value="Linkage group LG13"/>
</dbReference>
<dbReference type="Gene3D" id="3.30.500.10">
    <property type="entry name" value="MHC class I-like antigen recognition-like"/>
    <property type="match status" value="1"/>
</dbReference>
<dbReference type="SUPFAM" id="SSF54452">
    <property type="entry name" value="MHC antigen-recognition domain"/>
    <property type="match status" value="1"/>
</dbReference>